<dbReference type="GO" id="GO:0008374">
    <property type="term" value="F:O-acyltransferase activity"/>
    <property type="evidence" value="ECO:0007669"/>
    <property type="project" value="InterPro"/>
</dbReference>
<dbReference type="InterPro" id="IPR045034">
    <property type="entry name" value="O-acyltransferase_WSD1-like"/>
</dbReference>
<name>A0AAD1XDM6_EUPCR</name>
<dbReference type="PANTHER" id="PTHR31650:SF1">
    <property type="entry name" value="WAX ESTER SYNTHASE_DIACYLGLYCEROL ACYLTRANSFERASE 4-RELATED"/>
    <property type="match status" value="1"/>
</dbReference>
<keyword evidence="1" id="KW-1133">Transmembrane helix</keyword>
<comment type="caution">
    <text evidence="3">The sequence shown here is derived from an EMBL/GenBank/DDBJ whole genome shotgun (WGS) entry which is preliminary data.</text>
</comment>
<protein>
    <recommendedName>
        <fullName evidence="2">O-acyltransferase WSD1 C-terminal domain-containing protein</fullName>
    </recommendedName>
</protein>
<dbReference type="InterPro" id="IPR009721">
    <property type="entry name" value="O-acyltransferase_WSD1_C"/>
</dbReference>
<feature type="transmembrane region" description="Helical" evidence="1">
    <location>
        <begin position="7"/>
        <end position="37"/>
    </location>
</feature>
<organism evidence="3 4">
    <name type="scientific">Euplotes crassus</name>
    <dbReference type="NCBI Taxonomy" id="5936"/>
    <lineage>
        <taxon>Eukaryota</taxon>
        <taxon>Sar</taxon>
        <taxon>Alveolata</taxon>
        <taxon>Ciliophora</taxon>
        <taxon>Intramacronucleata</taxon>
        <taxon>Spirotrichea</taxon>
        <taxon>Hypotrichia</taxon>
        <taxon>Euplotida</taxon>
        <taxon>Euplotidae</taxon>
        <taxon>Moneuplotes</taxon>
    </lineage>
</organism>
<keyword evidence="1" id="KW-0472">Membrane</keyword>
<feature type="transmembrane region" description="Helical" evidence="1">
    <location>
        <begin position="222"/>
        <end position="241"/>
    </location>
</feature>
<evidence type="ECO:0000256" key="1">
    <source>
        <dbReference type="SAM" id="Phobius"/>
    </source>
</evidence>
<accession>A0AAD1XDM6</accession>
<dbReference type="PANTHER" id="PTHR31650">
    <property type="entry name" value="O-ACYLTRANSFERASE (WSD1-LIKE) FAMILY PROTEIN"/>
    <property type="match status" value="1"/>
</dbReference>
<dbReference type="GO" id="GO:0005886">
    <property type="term" value="C:plasma membrane"/>
    <property type="evidence" value="ECO:0007669"/>
    <property type="project" value="TreeGrafter"/>
</dbReference>
<dbReference type="AlphaFoldDB" id="A0AAD1XDM6"/>
<dbReference type="EMBL" id="CAMPGE010008261">
    <property type="protein sequence ID" value="CAI2367167.1"/>
    <property type="molecule type" value="Genomic_DNA"/>
</dbReference>
<keyword evidence="1" id="KW-0812">Transmembrane</keyword>
<evidence type="ECO:0000259" key="2">
    <source>
        <dbReference type="Pfam" id="PF06974"/>
    </source>
</evidence>
<dbReference type="Pfam" id="PF06974">
    <property type="entry name" value="WS_DGAT_C"/>
    <property type="match status" value="1"/>
</dbReference>
<reference evidence="3" key="1">
    <citation type="submission" date="2023-07" db="EMBL/GenBank/DDBJ databases">
        <authorList>
            <consortium name="AG Swart"/>
            <person name="Singh M."/>
            <person name="Singh A."/>
            <person name="Seah K."/>
            <person name="Emmerich C."/>
        </authorList>
    </citation>
    <scope>NUCLEOTIDE SEQUENCE</scope>
    <source>
        <strain evidence="3">DP1</strain>
    </source>
</reference>
<dbReference type="Proteomes" id="UP001295684">
    <property type="component" value="Unassembled WGS sequence"/>
</dbReference>
<evidence type="ECO:0000313" key="3">
    <source>
        <dbReference type="EMBL" id="CAI2367167.1"/>
    </source>
</evidence>
<proteinExistence type="predicted"/>
<feature type="domain" description="O-acyltransferase WSD1 C-terminal" evidence="2">
    <location>
        <begin position="338"/>
        <end position="473"/>
    </location>
</feature>
<evidence type="ECO:0000313" key="4">
    <source>
        <dbReference type="Proteomes" id="UP001295684"/>
    </source>
</evidence>
<sequence length="486" mass="56284">MFKLIDIVVAVVHLSIYGILFYNFGPVYGLCGIYTIYKVADMILWNFFNIRIMRGVDLIMYLEKEKNKSICTCTLILDKNDHKEIKSDHFLYLKNKLLQYTMKNDIFKSKVLEFLGIHLFQVLPDDSKTRTLCAQRIHKIEEDMNEEKDLIAYMKKVSEYPMRKDELQWDLYIHDNYQGDKIVIFGRVHHGISDGMGTMLFLSSVDGNKNLSAIPQMKNISVFMRFTLFLLSPFFFLYSLISDVKIMGQDNPYKLKEGFSGKKELAVSKTYDFEQLRKCYKRYNGMKFNDFFLGCIGTGMKNYANELGYKSLDRVGMGIPVNLRPPPTSLEKKLTFQNCIGLGACEFPCLEDLEKTMKKGKIAVHKRFKPSIMWSSQKIQLMLKYFPILVNNLIVDLVSGNIELAVSNINGLRKPITICGYTLEDSYFITPNVFNCGLCILGASYNKKFRYCAYQDASLEAKAQKLVDHIEKIIEREIDKNDRHQN</sequence>
<keyword evidence="4" id="KW-1185">Reference proteome</keyword>
<gene>
    <name evidence="3" type="ORF">ECRASSUSDP1_LOCUS8445</name>
</gene>
<dbReference type="GO" id="GO:0019432">
    <property type="term" value="P:triglyceride biosynthetic process"/>
    <property type="evidence" value="ECO:0007669"/>
    <property type="project" value="TreeGrafter"/>
</dbReference>